<feature type="transmembrane region" description="Helical" evidence="1">
    <location>
        <begin position="318"/>
        <end position="351"/>
    </location>
</feature>
<gene>
    <name evidence="2" type="ORF">PQ455_05910</name>
</gene>
<feature type="transmembrane region" description="Helical" evidence="1">
    <location>
        <begin position="126"/>
        <end position="143"/>
    </location>
</feature>
<feature type="transmembrane region" description="Helical" evidence="1">
    <location>
        <begin position="219"/>
        <end position="238"/>
    </location>
</feature>
<evidence type="ECO:0000313" key="2">
    <source>
        <dbReference type="EMBL" id="WCT74758.1"/>
    </source>
</evidence>
<dbReference type="PANTHER" id="PTHR38457">
    <property type="entry name" value="REGULATOR ABRB-RELATED"/>
    <property type="match status" value="1"/>
</dbReference>
<accession>A0ABY7TNW6</accession>
<dbReference type="RefSeq" id="WP_273690082.1">
    <property type="nucleotide sequence ID" value="NZ_CP117411.1"/>
</dbReference>
<feature type="transmembrane region" description="Helical" evidence="1">
    <location>
        <begin position="196"/>
        <end position="212"/>
    </location>
</feature>
<dbReference type="InterPro" id="IPR007820">
    <property type="entry name" value="AbrB_fam"/>
</dbReference>
<dbReference type="InterPro" id="IPR017516">
    <property type="entry name" value="AbrB_dup"/>
</dbReference>
<dbReference type="Proteomes" id="UP001220395">
    <property type="component" value="Chromosome"/>
</dbReference>
<dbReference type="Pfam" id="PF05145">
    <property type="entry name" value="AbrB"/>
    <property type="match status" value="1"/>
</dbReference>
<dbReference type="NCBIfam" id="TIGR03082">
    <property type="entry name" value="Gneg_AbrB_dup"/>
    <property type="match status" value="2"/>
</dbReference>
<keyword evidence="1" id="KW-1133">Transmembrane helix</keyword>
<dbReference type="PIRSF" id="PIRSF038991">
    <property type="entry name" value="Protein_AbrB"/>
    <property type="match status" value="1"/>
</dbReference>
<name>A0ABY7TNW6_9SPHN</name>
<keyword evidence="3" id="KW-1185">Reference proteome</keyword>
<feature type="transmembrane region" description="Helical" evidence="1">
    <location>
        <begin position="155"/>
        <end position="176"/>
    </location>
</feature>
<proteinExistence type="predicted"/>
<keyword evidence="1" id="KW-0812">Transmembrane</keyword>
<dbReference type="PANTHER" id="PTHR38457:SF1">
    <property type="entry name" value="REGULATOR ABRB-RELATED"/>
    <property type="match status" value="1"/>
</dbReference>
<dbReference type="EMBL" id="CP117411">
    <property type="protein sequence ID" value="WCT74758.1"/>
    <property type="molecule type" value="Genomic_DNA"/>
</dbReference>
<evidence type="ECO:0000313" key="3">
    <source>
        <dbReference type="Proteomes" id="UP001220395"/>
    </source>
</evidence>
<organism evidence="2 3">
    <name type="scientific">Sphingomonas naphthae</name>
    <dbReference type="NCBI Taxonomy" id="1813468"/>
    <lineage>
        <taxon>Bacteria</taxon>
        <taxon>Pseudomonadati</taxon>
        <taxon>Pseudomonadota</taxon>
        <taxon>Alphaproteobacteria</taxon>
        <taxon>Sphingomonadales</taxon>
        <taxon>Sphingomonadaceae</taxon>
        <taxon>Sphingomonas</taxon>
    </lineage>
</organism>
<protein>
    <submittedName>
        <fullName evidence="2">AbrB family transcriptional regulator</fullName>
    </submittedName>
</protein>
<keyword evidence="1" id="KW-0472">Membrane</keyword>
<feature type="transmembrane region" description="Helical" evidence="1">
    <location>
        <begin position="95"/>
        <end position="114"/>
    </location>
</feature>
<reference evidence="2 3" key="1">
    <citation type="submission" date="2023-02" db="EMBL/GenBank/DDBJ databases">
        <title>Genome sequence of Sphingomonas naphthae.</title>
        <authorList>
            <person name="Kim S."/>
            <person name="Heo J."/>
            <person name="Kwon S.-W."/>
        </authorList>
    </citation>
    <scope>NUCLEOTIDE SEQUENCE [LARGE SCALE GENOMIC DNA]</scope>
    <source>
        <strain evidence="2 3">KACC 18716</strain>
    </source>
</reference>
<evidence type="ECO:0000256" key="1">
    <source>
        <dbReference type="SAM" id="Phobius"/>
    </source>
</evidence>
<sequence length="363" mass="37883">MTDATPTRLAALGRWQWPPLIVAAVVMSWLFGLAGINAAMFLAPMVAGLIFAFSGSDLKMPRQATIASQGVIGVIVARSLEADVLAFVASHPFPVAFVIVATAAASCLVAWGLFRFSPLDDETAAWGSMPGAANIMVAFAAEYGGDTRLVALMQYLRLILVVGSASLVASLLTSMMPHGPIDPAVGALKAAAPSDAQIGWTILLAIVGVIAGKLSRIPAGPLLVTALLGAVLHLNGILDPVLPHWMLAVSYGLIGLYVGLQFNRAIMLVAVRSLPAMAIAIVVLILLSSLVGIAFAWMLNLDLVTGYLATSPGAIDSIAILALGSNATMSVVMAVQAIRFFAVILMAPYLVKLIHLGRKWKPA</sequence>
<feature type="transmembrane region" description="Helical" evidence="1">
    <location>
        <begin position="274"/>
        <end position="298"/>
    </location>
</feature>
<feature type="transmembrane region" description="Helical" evidence="1">
    <location>
        <begin position="20"/>
        <end position="53"/>
    </location>
</feature>
<feature type="transmembrane region" description="Helical" evidence="1">
    <location>
        <begin position="244"/>
        <end position="262"/>
    </location>
</feature>